<feature type="region of interest" description="Disordered" evidence="1">
    <location>
        <begin position="64"/>
        <end position="95"/>
    </location>
</feature>
<evidence type="ECO:0000313" key="2">
    <source>
        <dbReference type="EMBL" id="BBY69029.1"/>
    </source>
</evidence>
<evidence type="ECO:0000256" key="1">
    <source>
        <dbReference type="SAM" id="MobiDB-lite"/>
    </source>
</evidence>
<dbReference type="EMBL" id="AP022597">
    <property type="protein sequence ID" value="BBY69029.1"/>
    <property type="molecule type" value="Genomic_DNA"/>
</dbReference>
<organism evidence="2 3">
    <name type="scientific">Mycobacterium paraintracellulare</name>
    <dbReference type="NCBI Taxonomy" id="1138383"/>
    <lineage>
        <taxon>Bacteria</taxon>
        <taxon>Bacillati</taxon>
        <taxon>Actinomycetota</taxon>
        <taxon>Actinomycetes</taxon>
        <taxon>Mycobacteriales</taxon>
        <taxon>Mycobacteriaceae</taxon>
        <taxon>Mycobacterium</taxon>
        <taxon>Mycobacterium avium complex (MAC)</taxon>
    </lineage>
</organism>
<protein>
    <submittedName>
        <fullName evidence="2">Uncharacterized protein</fullName>
    </submittedName>
</protein>
<gene>
    <name evidence="2" type="ORF">MPRI_12160</name>
</gene>
<reference evidence="2 3" key="1">
    <citation type="journal article" date="2019" name="Emerg. Microbes Infect.">
        <title>Comprehensive subspecies identification of 175 nontuberculous mycobacteria species based on 7547 genomic profiles.</title>
        <authorList>
            <person name="Matsumoto Y."/>
            <person name="Kinjo T."/>
            <person name="Motooka D."/>
            <person name="Nabeya D."/>
            <person name="Jung N."/>
            <person name="Uechi K."/>
            <person name="Horii T."/>
            <person name="Iida T."/>
            <person name="Fujita J."/>
            <person name="Nakamura S."/>
        </authorList>
    </citation>
    <scope>NUCLEOTIDE SEQUENCE [LARGE SCALE GENOMIC DNA]</scope>
    <source>
        <strain evidence="2 3">JCM 30622</strain>
    </source>
</reference>
<feature type="compositionally biased region" description="Low complexity" evidence="1">
    <location>
        <begin position="65"/>
        <end position="74"/>
    </location>
</feature>
<proteinExistence type="predicted"/>
<feature type="compositionally biased region" description="Gly residues" evidence="1">
    <location>
        <begin position="1"/>
        <end position="10"/>
    </location>
</feature>
<feature type="compositionally biased region" description="Low complexity" evidence="1">
    <location>
        <begin position="11"/>
        <end position="23"/>
    </location>
</feature>
<keyword evidence="3" id="KW-1185">Reference proteome</keyword>
<evidence type="ECO:0000313" key="3">
    <source>
        <dbReference type="Proteomes" id="UP000466578"/>
    </source>
</evidence>
<name>A0ABN6AN35_9MYCO</name>
<dbReference type="Proteomes" id="UP000466578">
    <property type="component" value="Chromosome"/>
</dbReference>
<sequence length="95" mass="10364">MGGRGAGPQGGRCQQGALRVAGGARRRRHQGHVVVDGFPDAQPRPQRRRLAIVADGYQRRVASLQHARQGGQQRLGRRARRDVQRAQYGYAGSPA</sequence>
<feature type="region of interest" description="Disordered" evidence="1">
    <location>
        <begin position="1"/>
        <end position="42"/>
    </location>
</feature>
<accession>A0ABN6AN35</accession>